<accession>A0A2U2HH92</accession>
<sequence length="88" mass="9601">MQGHASHHIVAEGAALAAGSRAILNKHGMNIDSAFNGMNMNMRYHNRLHSPVYHASVERALTGSVSYTDVAKRLSVIRAQIIIGVFLF</sequence>
<dbReference type="Proteomes" id="UP000241421">
    <property type="component" value="Unassembled WGS sequence"/>
</dbReference>
<keyword evidence="2" id="KW-1185">Reference proteome</keyword>
<evidence type="ECO:0000313" key="1">
    <source>
        <dbReference type="EMBL" id="PWF45023.1"/>
    </source>
</evidence>
<organism evidence="1 2">
    <name type="scientific">Massilia glaciei</name>
    <dbReference type="NCBI Taxonomy" id="1524097"/>
    <lineage>
        <taxon>Bacteria</taxon>
        <taxon>Pseudomonadati</taxon>
        <taxon>Pseudomonadota</taxon>
        <taxon>Betaproteobacteria</taxon>
        <taxon>Burkholderiales</taxon>
        <taxon>Oxalobacteraceae</taxon>
        <taxon>Telluria group</taxon>
        <taxon>Massilia</taxon>
    </lineage>
</organism>
<gene>
    <name evidence="1" type="ORF">C7C56_018640</name>
</gene>
<dbReference type="InterPro" id="IPR032871">
    <property type="entry name" value="AHH_dom_containing"/>
</dbReference>
<protein>
    <submittedName>
        <fullName evidence="1">Uncharacterized protein</fullName>
    </submittedName>
</protein>
<dbReference type="Pfam" id="PF14412">
    <property type="entry name" value="AHH"/>
    <property type="match status" value="1"/>
</dbReference>
<reference evidence="1 2" key="1">
    <citation type="submission" date="2018-04" db="EMBL/GenBank/DDBJ databases">
        <title>Massilia violaceinigra sp. nov., a novel purple-pigmented bacterium isolated from Tianshan glacier, Xinjiang, China.</title>
        <authorList>
            <person name="Wang H."/>
        </authorList>
    </citation>
    <scope>NUCLEOTIDE SEQUENCE [LARGE SCALE GENOMIC DNA]</scope>
    <source>
        <strain evidence="1 2">B448-2</strain>
    </source>
</reference>
<dbReference type="EMBL" id="PXWF02000259">
    <property type="protein sequence ID" value="PWF45023.1"/>
    <property type="molecule type" value="Genomic_DNA"/>
</dbReference>
<name>A0A2U2HH92_9BURK</name>
<evidence type="ECO:0000313" key="2">
    <source>
        <dbReference type="Proteomes" id="UP000241421"/>
    </source>
</evidence>
<comment type="caution">
    <text evidence="1">The sequence shown here is derived from an EMBL/GenBank/DDBJ whole genome shotgun (WGS) entry which is preliminary data.</text>
</comment>
<dbReference type="AlphaFoldDB" id="A0A2U2HH92"/>
<proteinExistence type="predicted"/>